<keyword evidence="4" id="KW-0808">Transferase</keyword>
<dbReference type="PRINTS" id="PR00344">
    <property type="entry name" value="BCTRLSENSOR"/>
</dbReference>
<dbReference type="InterPro" id="IPR001789">
    <property type="entry name" value="Sig_transdc_resp-reg_receiver"/>
</dbReference>
<evidence type="ECO:0000259" key="16">
    <source>
        <dbReference type="PROSITE" id="PS50113"/>
    </source>
</evidence>
<evidence type="ECO:0000256" key="2">
    <source>
        <dbReference type="ARBA" id="ARBA00012438"/>
    </source>
</evidence>
<dbReference type="FunFam" id="3.30.565.10:FF:000010">
    <property type="entry name" value="Sensor histidine kinase RcsC"/>
    <property type="match status" value="1"/>
</dbReference>
<dbReference type="SMART" id="SM00387">
    <property type="entry name" value="HATPase_c"/>
    <property type="match status" value="1"/>
</dbReference>
<evidence type="ECO:0000256" key="4">
    <source>
        <dbReference type="ARBA" id="ARBA00022679"/>
    </source>
</evidence>
<feature type="transmembrane region" description="Helical" evidence="12">
    <location>
        <begin position="149"/>
        <end position="168"/>
    </location>
</feature>
<proteinExistence type="predicted"/>
<dbReference type="InterPro" id="IPR035965">
    <property type="entry name" value="PAS-like_dom_sf"/>
</dbReference>
<dbReference type="CDD" id="cd00082">
    <property type="entry name" value="HisKA"/>
    <property type="match status" value="1"/>
</dbReference>
<evidence type="ECO:0000259" key="13">
    <source>
        <dbReference type="PROSITE" id="PS50109"/>
    </source>
</evidence>
<evidence type="ECO:0000256" key="8">
    <source>
        <dbReference type="ARBA" id="ARBA00023012"/>
    </source>
</evidence>
<feature type="domain" description="Response regulatory" evidence="14">
    <location>
        <begin position="620"/>
        <end position="739"/>
    </location>
</feature>
<sequence>MKSRTVEADRQLREYQASRTAEGRFLSYCRGRSRHFWTRQLLVAVLFPLVLAMSDLRTTVLTAIVVFLGETLDCLVLRRYGQRQHLGPSYPLAQGITTLTGGIQALTICVVMAVVVSSGGQDARSLAGAICIAALMDAALLYGVHRNAALVRLLIYGLAVLMMIYQAWLSANGELNEVTYDAVAALLLIYVVWLVVRPVHKTRLRREAMQLETLRRARDLAHVNQALEESRQTTKQLAMVAEQANDAVIITTPDGMITWVNRAFSATTGYTSKAAVGQHVTFLNGPETCPQTIREIEAARRRGSSYRTEIVSHDRKGTPIWMEVSLTPVLDNCGQVVNFVSVERNIGVAKERERALAEARQKAEWEVQLRHQFLATMSHEIRTPMNGVIGTVDLLLDTDLDENQLCLLRTITSSGEALLDIVNDILDFSKLESGKLQITSDPYSPADCIRSAVEMVAALAKSKDLALNLVLPASLPPCLTGDAARLRQILLNLLGNAIKFTETGSIDVEVAVKLERSTCHLMISVNDTGVGIPADRLEDIFVSFQQADSTVAGRFGGTGLGLAISRLLTRAMGGEIDVSSFPGKGSTFVVNLSQPIGQQENPPQDPPPLVQEEDEFRGLRVLVAEDNRTNTLILERMLSQLNVDPIFAVNGRDAVSLFDLHEIDLVLMDVHMPILDGLEATRRIRSREAELHLGPTPIAALTANALPEDREMCLAAGMDGVITKPFRKKDIVGALRRYRKDRFTGSEMQEPVVNLAGIG</sequence>
<keyword evidence="5" id="KW-0547">Nucleotide-binding</keyword>
<dbReference type="PROSITE" id="PS50110">
    <property type="entry name" value="RESPONSE_REGULATORY"/>
    <property type="match status" value="1"/>
</dbReference>
<dbReference type="SUPFAM" id="SSF52172">
    <property type="entry name" value="CheY-like"/>
    <property type="match status" value="1"/>
</dbReference>
<dbReference type="Pfam" id="PF13426">
    <property type="entry name" value="PAS_9"/>
    <property type="match status" value="1"/>
</dbReference>
<accession>A0A2T0RJA8</accession>
<evidence type="ECO:0000256" key="1">
    <source>
        <dbReference type="ARBA" id="ARBA00000085"/>
    </source>
</evidence>
<feature type="transmembrane region" description="Helical" evidence="12">
    <location>
        <begin position="92"/>
        <end position="117"/>
    </location>
</feature>
<feature type="domain" description="PAS" evidence="15">
    <location>
        <begin position="233"/>
        <end position="303"/>
    </location>
</feature>
<dbReference type="PROSITE" id="PS50109">
    <property type="entry name" value="HIS_KIN"/>
    <property type="match status" value="1"/>
</dbReference>
<dbReference type="GO" id="GO:0000155">
    <property type="term" value="F:phosphorelay sensor kinase activity"/>
    <property type="evidence" value="ECO:0007669"/>
    <property type="project" value="InterPro"/>
</dbReference>
<dbReference type="Gene3D" id="1.10.287.130">
    <property type="match status" value="1"/>
</dbReference>
<dbReference type="Gene3D" id="3.40.50.2300">
    <property type="match status" value="1"/>
</dbReference>
<dbReference type="InterPro" id="IPR005467">
    <property type="entry name" value="His_kinase_dom"/>
</dbReference>
<dbReference type="Gene3D" id="3.30.450.20">
    <property type="entry name" value="PAS domain"/>
    <property type="match status" value="1"/>
</dbReference>
<evidence type="ECO:0000256" key="7">
    <source>
        <dbReference type="ARBA" id="ARBA00022840"/>
    </source>
</evidence>
<keyword evidence="12" id="KW-1133">Transmembrane helix</keyword>
<dbReference type="OrthoDB" id="9801651at2"/>
<keyword evidence="6 17" id="KW-0418">Kinase</keyword>
<dbReference type="InterPro" id="IPR036097">
    <property type="entry name" value="HisK_dim/P_sf"/>
</dbReference>
<name>A0A2T0RJA8_9RHOB</name>
<keyword evidence="12" id="KW-0472">Membrane</keyword>
<dbReference type="EMBL" id="PVTD01000010">
    <property type="protein sequence ID" value="PRY21202.1"/>
    <property type="molecule type" value="Genomic_DNA"/>
</dbReference>
<dbReference type="Proteomes" id="UP000239480">
    <property type="component" value="Unassembled WGS sequence"/>
</dbReference>
<evidence type="ECO:0000256" key="3">
    <source>
        <dbReference type="ARBA" id="ARBA00022553"/>
    </source>
</evidence>
<dbReference type="InterPro" id="IPR000014">
    <property type="entry name" value="PAS"/>
</dbReference>
<keyword evidence="12" id="KW-0812">Transmembrane</keyword>
<evidence type="ECO:0000259" key="15">
    <source>
        <dbReference type="PROSITE" id="PS50112"/>
    </source>
</evidence>
<protein>
    <recommendedName>
        <fullName evidence="10">Sensory/regulatory protein RpfC</fullName>
        <ecNumber evidence="2">2.7.13.3</ecNumber>
    </recommendedName>
</protein>
<dbReference type="SMART" id="SM00448">
    <property type="entry name" value="REC"/>
    <property type="match status" value="1"/>
</dbReference>
<evidence type="ECO:0000256" key="12">
    <source>
        <dbReference type="SAM" id="Phobius"/>
    </source>
</evidence>
<evidence type="ECO:0000313" key="17">
    <source>
        <dbReference type="EMBL" id="PRY21202.1"/>
    </source>
</evidence>
<dbReference type="PROSITE" id="PS50113">
    <property type="entry name" value="PAC"/>
    <property type="match status" value="1"/>
</dbReference>
<comment type="caution">
    <text evidence="17">The sequence shown here is derived from an EMBL/GenBank/DDBJ whole genome shotgun (WGS) entry which is preliminary data.</text>
</comment>
<evidence type="ECO:0000256" key="6">
    <source>
        <dbReference type="ARBA" id="ARBA00022777"/>
    </source>
</evidence>
<dbReference type="InterPro" id="IPR036890">
    <property type="entry name" value="HATPase_C_sf"/>
</dbReference>
<comment type="catalytic activity">
    <reaction evidence="1">
        <text>ATP + protein L-histidine = ADP + protein N-phospho-L-histidine.</text>
        <dbReference type="EC" id="2.7.13.3"/>
    </reaction>
</comment>
<evidence type="ECO:0000256" key="11">
    <source>
        <dbReference type="PROSITE-ProRule" id="PRU00169"/>
    </source>
</evidence>
<dbReference type="RefSeq" id="WP_106207004.1">
    <property type="nucleotide sequence ID" value="NZ_PVTD01000010.1"/>
</dbReference>
<dbReference type="Pfam" id="PF00072">
    <property type="entry name" value="Response_reg"/>
    <property type="match status" value="1"/>
</dbReference>
<dbReference type="SUPFAM" id="SSF47384">
    <property type="entry name" value="Homodimeric domain of signal transducing histidine kinase"/>
    <property type="match status" value="1"/>
</dbReference>
<dbReference type="CDD" id="cd17546">
    <property type="entry name" value="REC_hyHK_CKI1_RcsC-like"/>
    <property type="match status" value="1"/>
</dbReference>
<dbReference type="Pfam" id="PF00512">
    <property type="entry name" value="HisKA"/>
    <property type="match status" value="1"/>
</dbReference>
<feature type="transmembrane region" description="Helical" evidence="12">
    <location>
        <begin position="180"/>
        <end position="196"/>
    </location>
</feature>
<evidence type="ECO:0000256" key="10">
    <source>
        <dbReference type="ARBA" id="ARBA00068150"/>
    </source>
</evidence>
<dbReference type="Pfam" id="PF02518">
    <property type="entry name" value="HATPase_c"/>
    <property type="match status" value="1"/>
</dbReference>
<gene>
    <name evidence="17" type="ORF">CLV78_11075</name>
</gene>
<dbReference type="SMART" id="SM00388">
    <property type="entry name" value="HisKA"/>
    <property type="match status" value="1"/>
</dbReference>
<evidence type="ECO:0000259" key="14">
    <source>
        <dbReference type="PROSITE" id="PS50110"/>
    </source>
</evidence>
<dbReference type="CDD" id="cd00130">
    <property type="entry name" value="PAS"/>
    <property type="match status" value="1"/>
</dbReference>
<dbReference type="InterPro" id="IPR000700">
    <property type="entry name" value="PAS-assoc_C"/>
</dbReference>
<dbReference type="CDD" id="cd16922">
    <property type="entry name" value="HATPase_EvgS-ArcB-TorS-like"/>
    <property type="match status" value="1"/>
</dbReference>
<dbReference type="PANTHER" id="PTHR45339:SF1">
    <property type="entry name" value="HYBRID SIGNAL TRANSDUCTION HISTIDINE KINASE J"/>
    <property type="match status" value="1"/>
</dbReference>
<dbReference type="FunFam" id="1.10.287.130:FF:000002">
    <property type="entry name" value="Two-component osmosensing histidine kinase"/>
    <property type="match status" value="1"/>
</dbReference>
<dbReference type="SUPFAM" id="SSF55874">
    <property type="entry name" value="ATPase domain of HSP90 chaperone/DNA topoisomerase II/histidine kinase"/>
    <property type="match status" value="1"/>
</dbReference>
<keyword evidence="3 11" id="KW-0597">Phosphoprotein</keyword>
<keyword evidence="8" id="KW-0902">Two-component regulatory system</keyword>
<reference evidence="17 18" key="1">
    <citation type="submission" date="2018-03" db="EMBL/GenBank/DDBJ databases">
        <title>Genomic Encyclopedia of Archaeal and Bacterial Type Strains, Phase II (KMG-II): from individual species to whole genera.</title>
        <authorList>
            <person name="Goeker M."/>
        </authorList>
    </citation>
    <scope>NUCLEOTIDE SEQUENCE [LARGE SCALE GENOMIC DNA]</scope>
    <source>
        <strain evidence="17 18">DSM 29328</strain>
    </source>
</reference>
<dbReference type="EC" id="2.7.13.3" evidence="2"/>
<evidence type="ECO:0000256" key="5">
    <source>
        <dbReference type="ARBA" id="ARBA00022741"/>
    </source>
</evidence>
<feature type="transmembrane region" description="Helical" evidence="12">
    <location>
        <begin position="123"/>
        <end position="142"/>
    </location>
</feature>
<dbReference type="InterPro" id="IPR003594">
    <property type="entry name" value="HATPase_dom"/>
</dbReference>
<dbReference type="SUPFAM" id="SSF55785">
    <property type="entry name" value="PYP-like sensor domain (PAS domain)"/>
    <property type="match status" value="1"/>
</dbReference>
<dbReference type="SMART" id="SM00091">
    <property type="entry name" value="PAS"/>
    <property type="match status" value="1"/>
</dbReference>
<dbReference type="GO" id="GO:0005524">
    <property type="term" value="F:ATP binding"/>
    <property type="evidence" value="ECO:0007669"/>
    <property type="project" value="UniProtKB-KW"/>
</dbReference>
<keyword evidence="7" id="KW-0067">ATP-binding</keyword>
<feature type="domain" description="PAC" evidence="16">
    <location>
        <begin position="304"/>
        <end position="358"/>
    </location>
</feature>
<feature type="domain" description="Histidine kinase" evidence="13">
    <location>
        <begin position="376"/>
        <end position="596"/>
    </location>
</feature>
<dbReference type="PROSITE" id="PS50112">
    <property type="entry name" value="PAS"/>
    <property type="match status" value="1"/>
</dbReference>
<dbReference type="AlphaFoldDB" id="A0A2T0RJA8"/>
<evidence type="ECO:0000313" key="18">
    <source>
        <dbReference type="Proteomes" id="UP000239480"/>
    </source>
</evidence>
<dbReference type="PANTHER" id="PTHR45339">
    <property type="entry name" value="HYBRID SIGNAL TRANSDUCTION HISTIDINE KINASE J"/>
    <property type="match status" value="1"/>
</dbReference>
<feature type="transmembrane region" description="Helical" evidence="12">
    <location>
        <begin position="36"/>
        <end position="54"/>
    </location>
</feature>
<feature type="modified residue" description="4-aspartylphosphate" evidence="11">
    <location>
        <position position="669"/>
    </location>
</feature>
<organism evidence="17 18">
    <name type="scientific">Aliiruegeria haliotis</name>
    <dbReference type="NCBI Taxonomy" id="1280846"/>
    <lineage>
        <taxon>Bacteria</taxon>
        <taxon>Pseudomonadati</taxon>
        <taxon>Pseudomonadota</taxon>
        <taxon>Alphaproteobacteria</taxon>
        <taxon>Rhodobacterales</taxon>
        <taxon>Roseobacteraceae</taxon>
        <taxon>Aliiruegeria</taxon>
    </lineage>
</organism>
<evidence type="ECO:0000256" key="9">
    <source>
        <dbReference type="ARBA" id="ARBA00064003"/>
    </source>
</evidence>
<dbReference type="Gene3D" id="3.30.565.10">
    <property type="entry name" value="Histidine kinase-like ATPase, C-terminal domain"/>
    <property type="match status" value="1"/>
</dbReference>
<keyword evidence="18" id="KW-1185">Reference proteome</keyword>
<dbReference type="InterPro" id="IPR003661">
    <property type="entry name" value="HisK_dim/P_dom"/>
</dbReference>
<comment type="subunit">
    <text evidence="9">At low DSF concentrations, interacts with RpfF.</text>
</comment>
<dbReference type="InterPro" id="IPR011006">
    <property type="entry name" value="CheY-like_superfamily"/>
</dbReference>
<dbReference type="InterPro" id="IPR004358">
    <property type="entry name" value="Sig_transdc_His_kin-like_C"/>
</dbReference>
<dbReference type="NCBIfam" id="TIGR00229">
    <property type="entry name" value="sensory_box"/>
    <property type="match status" value="1"/>
</dbReference>